<comment type="function">
    <text evidence="7">Functions as a peptidoglycan terminase that cleaves nascent peptidoglycan strands endolytically to terminate their elongation.</text>
</comment>
<dbReference type="Pfam" id="PF02618">
    <property type="entry name" value="YceG"/>
    <property type="match status" value="1"/>
</dbReference>
<evidence type="ECO:0000256" key="7">
    <source>
        <dbReference type="HAMAP-Rule" id="MF_02065"/>
    </source>
</evidence>
<evidence type="ECO:0000256" key="1">
    <source>
        <dbReference type="ARBA" id="ARBA00022475"/>
    </source>
</evidence>
<comment type="similarity">
    <text evidence="7">Belongs to the transglycosylase MltG family.</text>
</comment>
<keyword evidence="1 7" id="KW-1003">Cell membrane</keyword>
<evidence type="ECO:0000256" key="6">
    <source>
        <dbReference type="ARBA" id="ARBA00023316"/>
    </source>
</evidence>
<evidence type="ECO:0000313" key="9">
    <source>
        <dbReference type="EMBL" id="ANP27616.1"/>
    </source>
</evidence>
<feature type="region of interest" description="Disordered" evidence="8">
    <location>
        <begin position="1"/>
        <end position="29"/>
    </location>
</feature>
<sequence length="382" mass="41424">MPDSSLEDLLGSSGESQSRSGHGKRRNAKPSKLKRFLPAFVVVVVLAALIGGGCFAYSWVSHNVNVASASKDFDGQGKGDVEIIVNSGDTGSDIASTLVDAGVIKTKGPFVKAFSASQDASSITPGTYKLRKEMSGASALRLLLDPASRVGIRVTFPEGLTAHKMYERLSEATGLPVEDFEKAGADYEARGVPRNPAKSIEGYLWPGTYDFHQGDSAEDILDEMVSRMTTQLEKKSIPKEKWHETLTIASIAEKEARNPDDYGKVVRTLENRLAGVGEAGGRPMNLQLDSTVAYFTKSETISTTPEQRATDSPYNTYKHPGLPVGPIANPGDATLDAVENPPEGPWLYWVTVNTDTGETKFASTKGEHDKNVREWQEWAKNK</sequence>
<evidence type="ECO:0000256" key="5">
    <source>
        <dbReference type="ARBA" id="ARBA00023239"/>
    </source>
</evidence>
<evidence type="ECO:0000256" key="3">
    <source>
        <dbReference type="ARBA" id="ARBA00022989"/>
    </source>
</evidence>
<evidence type="ECO:0000256" key="8">
    <source>
        <dbReference type="SAM" id="MobiDB-lite"/>
    </source>
</evidence>
<keyword evidence="3 7" id="KW-1133">Transmembrane helix</keyword>
<name>A0A1B0ZI26_9MICO</name>
<dbReference type="PANTHER" id="PTHR30518">
    <property type="entry name" value="ENDOLYTIC MUREIN TRANSGLYCOSYLASE"/>
    <property type="match status" value="1"/>
</dbReference>
<dbReference type="GO" id="GO:0071555">
    <property type="term" value="P:cell wall organization"/>
    <property type="evidence" value="ECO:0007669"/>
    <property type="project" value="UniProtKB-KW"/>
</dbReference>
<keyword evidence="6 7" id="KW-0961">Cell wall biogenesis/degradation</keyword>
<evidence type="ECO:0000313" key="10">
    <source>
        <dbReference type="Proteomes" id="UP000092596"/>
    </source>
</evidence>
<dbReference type="KEGG" id="dva:DAD186_10660"/>
<dbReference type="CDD" id="cd08010">
    <property type="entry name" value="MltG_like"/>
    <property type="match status" value="1"/>
</dbReference>
<dbReference type="HAMAP" id="MF_02065">
    <property type="entry name" value="MltG"/>
    <property type="match status" value="1"/>
</dbReference>
<keyword evidence="5 7" id="KW-0456">Lyase</keyword>
<proteinExistence type="inferred from homology"/>
<dbReference type="STRING" id="1630135.DAD186_10660"/>
<evidence type="ECO:0000256" key="2">
    <source>
        <dbReference type="ARBA" id="ARBA00022692"/>
    </source>
</evidence>
<protein>
    <recommendedName>
        <fullName evidence="7">Endolytic murein transglycosylase</fullName>
        <ecNumber evidence="7">4.2.2.29</ecNumber>
    </recommendedName>
    <alternativeName>
        <fullName evidence="7">Peptidoglycan lytic transglycosylase</fullName>
    </alternativeName>
    <alternativeName>
        <fullName evidence="7">Peptidoglycan polymerization terminase</fullName>
    </alternativeName>
</protein>
<accession>A0A1B0ZI26</accession>
<evidence type="ECO:0000256" key="4">
    <source>
        <dbReference type="ARBA" id="ARBA00023136"/>
    </source>
</evidence>
<dbReference type="Gene3D" id="3.30.160.60">
    <property type="entry name" value="Classic Zinc Finger"/>
    <property type="match status" value="1"/>
</dbReference>
<dbReference type="PANTHER" id="PTHR30518:SF2">
    <property type="entry name" value="ENDOLYTIC MUREIN TRANSGLYCOSYLASE"/>
    <property type="match status" value="1"/>
</dbReference>
<dbReference type="GO" id="GO:0008932">
    <property type="term" value="F:lytic endotransglycosylase activity"/>
    <property type="evidence" value="ECO:0007669"/>
    <property type="project" value="UniProtKB-UniRule"/>
</dbReference>
<dbReference type="EC" id="4.2.2.29" evidence="7"/>
<comment type="subcellular location">
    <subcellularLocation>
        <location evidence="7">Cell membrane</location>
        <topology evidence="7">Single-pass membrane protein</topology>
    </subcellularLocation>
</comment>
<dbReference type="GO" id="GO:0005886">
    <property type="term" value="C:plasma membrane"/>
    <property type="evidence" value="ECO:0007669"/>
    <property type="project" value="UniProtKB-SubCell"/>
</dbReference>
<dbReference type="InterPro" id="IPR003770">
    <property type="entry name" value="MLTG-like"/>
</dbReference>
<feature type="transmembrane region" description="Helical" evidence="7">
    <location>
        <begin position="36"/>
        <end position="60"/>
    </location>
</feature>
<dbReference type="AlphaFoldDB" id="A0A1B0ZI26"/>
<gene>
    <name evidence="7" type="primary">mltG</name>
    <name evidence="9" type="ORF">DAD186_10660</name>
</gene>
<comment type="catalytic activity">
    <reaction evidence="7">
        <text>a peptidoglycan chain = a peptidoglycan chain with N-acetyl-1,6-anhydromuramyl-[peptide] at the reducing end + a peptidoglycan chain with N-acetylglucosamine at the non-reducing end.</text>
        <dbReference type="EC" id="4.2.2.29"/>
    </reaction>
</comment>
<dbReference type="GO" id="GO:0009252">
    <property type="term" value="P:peptidoglycan biosynthetic process"/>
    <property type="evidence" value="ECO:0007669"/>
    <property type="project" value="UniProtKB-UniRule"/>
</dbReference>
<keyword evidence="2 7" id="KW-0812">Transmembrane</keyword>
<organism evidence="9 10">
    <name type="scientific">Dermabacter vaginalis</name>
    <dbReference type="NCBI Taxonomy" id="1630135"/>
    <lineage>
        <taxon>Bacteria</taxon>
        <taxon>Bacillati</taxon>
        <taxon>Actinomycetota</taxon>
        <taxon>Actinomycetes</taxon>
        <taxon>Micrococcales</taxon>
        <taxon>Dermabacteraceae</taxon>
        <taxon>Dermabacter</taxon>
    </lineage>
</organism>
<keyword evidence="4 7" id="KW-0472">Membrane</keyword>
<dbReference type="Proteomes" id="UP000092596">
    <property type="component" value="Chromosome"/>
</dbReference>
<dbReference type="PATRIC" id="fig|1630135.4.peg.1068"/>
<dbReference type="EMBL" id="CP012117">
    <property type="protein sequence ID" value="ANP27616.1"/>
    <property type="molecule type" value="Genomic_DNA"/>
</dbReference>
<reference evidence="9 10" key="1">
    <citation type="submission" date="2015-06" db="EMBL/GenBank/DDBJ databases">
        <title>Investigation of pathophysiology for high-risk pregnancy and development of treatment modality based on it.</title>
        <authorList>
            <person name="Kim B.-C."/>
            <person name="Lim S."/>
        </authorList>
    </citation>
    <scope>NUCLEOTIDE SEQUENCE [LARGE SCALE GENOMIC DNA]</scope>
    <source>
        <strain evidence="9 10">AD1-86</strain>
    </source>
</reference>
<dbReference type="NCBIfam" id="TIGR00247">
    <property type="entry name" value="endolytic transglycosylase MltG"/>
    <property type="match status" value="1"/>
</dbReference>
<feature type="compositionally biased region" description="Low complexity" evidence="8">
    <location>
        <begin position="1"/>
        <end position="16"/>
    </location>
</feature>
<dbReference type="RefSeq" id="WP_065247787.1">
    <property type="nucleotide sequence ID" value="NZ_CP012117.1"/>
</dbReference>
<feature type="site" description="Important for catalytic activity" evidence="7">
    <location>
        <position position="255"/>
    </location>
</feature>
<dbReference type="Gene3D" id="3.30.1490.480">
    <property type="entry name" value="Endolytic murein transglycosylase"/>
    <property type="match status" value="1"/>
</dbReference>